<dbReference type="EMBL" id="MT143594">
    <property type="protein sequence ID" value="QJA98604.1"/>
    <property type="molecule type" value="Genomic_DNA"/>
</dbReference>
<dbReference type="AlphaFoldDB" id="A0A6M3LY81"/>
<gene>
    <name evidence="1" type="ORF">MM171A01695_0003</name>
</gene>
<name>A0A6M3LY81_9ZZZZ</name>
<proteinExistence type="predicted"/>
<protein>
    <submittedName>
        <fullName evidence="1">Uncharacterized protein</fullName>
    </submittedName>
</protein>
<accession>A0A6M3LY81</accession>
<organism evidence="1">
    <name type="scientific">viral metagenome</name>
    <dbReference type="NCBI Taxonomy" id="1070528"/>
    <lineage>
        <taxon>unclassified sequences</taxon>
        <taxon>metagenomes</taxon>
        <taxon>organismal metagenomes</taxon>
    </lineage>
</organism>
<reference evidence="1" key="1">
    <citation type="submission" date="2020-03" db="EMBL/GenBank/DDBJ databases">
        <title>The deep terrestrial virosphere.</title>
        <authorList>
            <person name="Holmfeldt K."/>
            <person name="Nilsson E."/>
            <person name="Simone D."/>
            <person name="Lopez-Fernandez M."/>
            <person name="Wu X."/>
            <person name="de Brujin I."/>
            <person name="Lundin D."/>
            <person name="Andersson A."/>
            <person name="Bertilsson S."/>
            <person name="Dopson M."/>
        </authorList>
    </citation>
    <scope>NUCLEOTIDE SEQUENCE</scope>
    <source>
        <strain evidence="1">MM171A01695</strain>
    </source>
</reference>
<sequence>MFKMEVKRWDNEWCKMNIQKISLFWLKKLRLAKTMKEKIRAMTALTAIEKHAPYISRILDQQFI</sequence>
<evidence type="ECO:0000313" key="1">
    <source>
        <dbReference type="EMBL" id="QJA98604.1"/>
    </source>
</evidence>